<dbReference type="InterPro" id="IPR021226">
    <property type="entry name" value="Phage_gene29"/>
</dbReference>
<keyword evidence="2" id="KW-1185">Reference proteome</keyword>
<dbReference type="EMBL" id="SMFR01000001">
    <property type="protein sequence ID" value="TCK00547.1"/>
    <property type="molecule type" value="Genomic_DNA"/>
</dbReference>
<name>A0A4R1FY04_9NOCA</name>
<proteinExistence type="predicted"/>
<evidence type="ECO:0000313" key="1">
    <source>
        <dbReference type="EMBL" id="TCK00547.1"/>
    </source>
</evidence>
<evidence type="ECO:0000313" key="2">
    <source>
        <dbReference type="Proteomes" id="UP000294856"/>
    </source>
</evidence>
<dbReference type="OrthoDB" id="4419629at2"/>
<organism evidence="1 2">
    <name type="scientific">Nocardia alba</name>
    <dbReference type="NCBI Taxonomy" id="225051"/>
    <lineage>
        <taxon>Bacteria</taxon>
        <taxon>Bacillati</taxon>
        <taxon>Actinomycetota</taxon>
        <taxon>Actinomycetes</taxon>
        <taxon>Mycobacteriales</taxon>
        <taxon>Nocardiaceae</taxon>
        <taxon>Nocardia</taxon>
    </lineage>
</organism>
<dbReference type="AlphaFoldDB" id="A0A4R1FY04"/>
<gene>
    <name evidence="1" type="ORF">DFR71_1550</name>
</gene>
<reference evidence="1 2" key="1">
    <citation type="submission" date="2019-03" db="EMBL/GenBank/DDBJ databases">
        <title>Genomic Encyclopedia of Type Strains, Phase IV (KMG-IV): sequencing the most valuable type-strain genomes for metagenomic binning, comparative biology and taxonomic classification.</title>
        <authorList>
            <person name="Goeker M."/>
        </authorList>
    </citation>
    <scope>NUCLEOTIDE SEQUENCE [LARGE SCALE GENOMIC DNA]</scope>
    <source>
        <strain evidence="1 2">DSM 44684</strain>
    </source>
</reference>
<accession>A0A4R1FY04</accession>
<comment type="caution">
    <text evidence="1">The sequence shown here is derived from an EMBL/GenBank/DDBJ whole genome shotgun (WGS) entry which is preliminary data.</text>
</comment>
<dbReference type="Pfam" id="PF10910">
    <property type="entry name" value="Phage_gene29"/>
    <property type="match status" value="1"/>
</dbReference>
<sequence length="132" mass="15108">MSIPQQHESDPNNPEEAFSWAFVGLPGPKNAPMIVHPMVLKQWSKHLWDLGFRHHPDAQTKEYHPPIRGHHHWLNSAGTWVEKGTPQPARITAPDVAMLTQQERADLVSQLREHGDLNHLLTQAEVTERDRT</sequence>
<protein>
    <submittedName>
        <fullName evidence="1">Uncharacterized protein DUF2744</fullName>
    </submittedName>
</protein>
<dbReference type="RefSeq" id="WP_067455207.1">
    <property type="nucleotide sequence ID" value="NZ_SMFR01000001.1"/>
</dbReference>
<dbReference type="STRING" id="1210063.GCA_001612665_04721"/>
<dbReference type="Proteomes" id="UP000294856">
    <property type="component" value="Unassembled WGS sequence"/>
</dbReference>